<evidence type="ECO:0000313" key="2">
    <source>
        <dbReference type="Proteomes" id="UP000031516"/>
    </source>
</evidence>
<accession>A0A0A8L232</accession>
<evidence type="ECO:0000313" key="1">
    <source>
        <dbReference type="EMBL" id="CDO92281.1"/>
    </source>
</evidence>
<gene>
    <name evidence="1" type="ORF">KLDO_g601</name>
</gene>
<keyword evidence="2" id="KW-1185">Reference proteome</keyword>
<name>A0A0A8L232_9SACH</name>
<dbReference type="Proteomes" id="UP000031516">
    <property type="component" value="Unassembled WGS sequence"/>
</dbReference>
<dbReference type="AlphaFoldDB" id="A0A0A8L232"/>
<comment type="caution">
    <text evidence="1">The sequence shown here is derived from an EMBL/GenBank/DDBJ whole genome shotgun (WGS) entry which is preliminary data.</text>
</comment>
<protein>
    <submittedName>
        <fullName evidence="1">WGS project CCBQ000000000 data, contig 00016</fullName>
    </submittedName>
</protein>
<reference evidence="1 2" key="1">
    <citation type="submission" date="2014-03" db="EMBL/GenBank/DDBJ databases">
        <title>The genome of Kluyveromyces dobzhanskii.</title>
        <authorList>
            <person name="Nystedt B."/>
            <person name="Astrom S."/>
        </authorList>
    </citation>
    <scope>NUCLEOTIDE SEQUENCE [LARGE SCALE GENOMIC DNA]</scope>
    <source>
        <strain evidence="1 2">CBS 2104</strain>
    </source>
</reference>
<sequence length="375" mass="42871">MEEYVVEDSATIRSYFVTSSSKYVLYTRLGNCKSSKSCGEIVLFNIEEKKTTVLNVKITIPQSDLDFALNFVSLIDAPQILFNQERTKVTKLPWIVLNTGRSITTISFDELFTDEINSHEWHVDNNRDCITSFDCKADNNGNINVFFSTRLGNLYYIKFSTAFKKWCLVKRFDDFANDSLTCVSFGHSGQKNSQWEDRIGDIDNVLLSSLDNHLRFLVRQKGIEYSAENEILYSTFKVDNILTSADYQVVKSRSPKSFTSICCGNVTNLGCTVYKRTNRGEWIFLTFLEKPVDEKETVLTVNCQIVPGSQESEVVIYSGSENGKLYEWTLNWKEIIVIDKKTHTVGGEGDVISNLMCVNDFIYYLVNSERIGRIM</sequence>
<proteinExistence type="predicted"/>
<dbReference type="OrthoDB" id="4033799at2759"/>
<dbReference type="EMBL" id="CCBQ010000012">
    <property type="protein sequence ID" value="CDO92281.1"/>
    <property type="molecule type" value="Genomic_DNA"/>
</dbReference>
<organism evidence="1 2">
    <name type="scientific">Kluyveromyces dobzhanskii CBS 2104</name>
    <dbReference type="NCBI Taxonomy" id="1427455"/>
    <lineage>
        <taxon>Eukaryota</taxon>
        <taxon>Fungi</taxon>
        <taxon>Dikarya</taxon>
        <taxon>Ascomycota</taxon>
        <taxon>Saccharomycotina</taxon>
        <taxon>Saccharomycetes</taxon>
        <taxon>Saccharomycetales</taxon>
        <taxon>Saccharomycetaceae</taxon>
        <taxon>Kluyveromyces</taxon>
    </lineage>
</organism>